<dbReference type="FunFam" id="3.30.460.10:FF:000033">
    <property type="entry name" value="Poly A polymerase head domain protein"/>
    <property type="match status" value="1"/>
</dbReference>
<keyword evidence="5" id="KW-0479">Metal-binding</keyword>
<evidence type="ECO:0000313" key="16">
    <source>
        <dbReference type="Proteomes" id="UP000282985"/>
    </source>
</evidence>
<evidence type="ECO:0000256" key="1">
    <source>
        <dbReference type="ARBA" id="ARBA00001946"/>
    </source>
</evidence>
<keyword evidence="7" id="KW-0692">RNA repair</keyword>
<keyword evidence="6" id="KW-0547">Nucleotide-binding</keyword>
<comment type="cofactor">
    <cofactor evidence="1">
        <name>Mg(2+)</name>
        <dbReference type="ChEBI" id="CHEBI:18420"/>
    </cofactor>
</comment>
<evidence type="ECO:0000256" key="5">
    <source>
        <dbReference type="ARBA" id="ARBA00022723"/>
    </source>
</evidence>
<dbReference type="GO" id="GO:0042245">
    <property type="term" value="P:RNA repair"/>
    <property type="evidence" value="ECO:0007669"/>
    <property type="project" value="UniProtKB-KW"/>
</dbReference>
<evidence type="ECO:0000256" key="3">
    <source>
        <dbReference type="ARBA" id="ARBA00022694"/>
    </source>
</evidence>
<feature type="domain" description="HD" evidence="13">
    <location>
        <begin position="255"/>
        <end position="372"/>
    </location>
</feature>
<keyword evidence="4" id="KW-0548">Nucleotidyltransferase</keyword>
<dbReference type="RefSeq" id="WP_127344342.1">
    <property type="nucleotide sequence ID" value="NZ_RJJX01000019.1"/>
</dbReference>
<reference evidence="15 16" key="1">
    <citation type="submission" date="2018-11" db="EMBL/GenBank/DDBJ databases">
        <title>Parancylomarina longa gen. nov., sp. nov., isolated from sediments of southern Okinawa.</title>
        <authorList>
            <person name="Fu T."/>
        </authorList>
    </citation>
    <scope>NUCLEOTIDE SEQUENCE [LARGE SCALE GENOMIC DNA]</scope>
    <source>
        <strain evidence="15 16">T3-2 S1-C</strain>
    </source>
</reference>
<dbReference type="SUPFAM" id="SSF81301">
    <property type="entry name" value="Nucleotidyltransferase"/>
    <property type="match status" value="1"/>
</dbReference>
<dbReference type="Pfam" id="PF12627">
    <property type="entry name" value="PolyA_pol_RNAbd"/>
    <property type="match status" value="1"/>
</dbReference>
<keyword evidence="2 11" id="KW-0808">Transferase</keyword>
<keyword evidence="3" id="KW-0819">tRNA processing</keyword>
<comment type="caution">
    <text evidence="15">The sequence shown here is derived from an EMBL/GenBank/DDBJ whole genome shotgun (WGS) entry which is preliminary data.</text>
</comment>
<dbReference type="InterPro" id="IPR003607">
    <property type="entry name" value="HD/PDEase_dom"/>
</dbReference>
<dbReference type="AlphaFoldDB" id="A0A434AGQ9"/>
<dbReference type="PANTHER" id="PTHR47545:SF1">
    <property type="entry name" value="MULTIFUNCTIONAL CCA PROTEIN"/>
    <property type="match status" value="1"/>
</dbReference>
<dbReference type="OrthoDB" id="9805698at2"/>
<evidence type="ECO:0000313" key="15">
    <source>
        <dbReference type="EMBL" id="RUT73558.1"/>
    </source>
</evidence>
<evidence type="ECO:0000256" key="6">
    <source>
        <dbReference type="ARBA" id="ARBA00022741"/>
    </source>
</evidence>
<gene>
    <name evidence="15" type="ORF">DLK05_12695</name>
</gene>
<evidence type="ECO:0000256" key="9">
    <source>
        <dbReference type="ARBA" id="ARBA00022842"/>
    </source>
</evidence>
<evidence type="ECO:0000256" key="11">
    <source>
        <dbReference type="RuleBase" id="RU003953"/>
    </source>
</evidence>
<dbReference type="InterPro" id="IPR006675">
    <property type="entry name" value="HDIG_dom"/>
</dbReference>
<keyword evidence="10 11" id="KW-0694">RNA-binding</keyword>
<feature type="domain" description="tRNA nucleotidyltransferase/poly(A) polymerase RNA and SrmB- binding" evidence="14">
    <location>
        <begin position="178"/>
        <end position="238"/>
    </location>
</feature>
<feature type="domain" description="Poly A polymerase head" evidence="12">
    <location>
        <begin position="24"/>
        <end position="150"/>
    </location>
</feature>
<keyword evidence="8" id="KW-0067">ATP-binding</keyword>
<dbReference type="SUPFAM" id="SSF81891">
    <property type="entry name" value="Poly A polymerase C-terminal region-like"/>
    <property type="match status" value="1"/>
</dbReference>
<name>A0A434AGQ9_9BACT</name>
<sequence>MEKYLKHPIFSIISEIVTAENLECYVIGGFVRDIFLERESKDIDLVVIGSGIELAQKVAAKSGKPKVSVFKNFGTAMLKYKDLEIEFVGARKESYNRNSRKPVVEDGNLEDDQKRRDFTINALALSLHKDNFGELLDPFEGIEDLKRKIIKTPMDPKITFSDDPLRMMRAIRFATQLNFAIAPETFEAIQENKDRINIISKERIIEELNKIILSDKPSIGFKLLEECGLLKLIFPEFQRLKGRESRNGISHKDNFYHTLEVLDQLVPNTDNLWLRWAALLHDIAKPKTKKFIEGIGWTFHAHNFLGEKMVPRIFKNLKLPLNEKMKFVQKMVLLHMRPIVLSQEEVTDSAIRRLLFDAGDDIDELMKLCEADITSKNEEKVKRFLSNFQLVRTKLKEVEEKDALRNFQPPIDGQEIIDTFNLSPCKMIGDIKIAIKDAILDGIIPNEYEAAYDFMLKKGKELGLKPVPKKK</sequence>
<evidence type="ECO:0000256" key="7">
    <source>
        <dbReference type="ARBA" id="ARBA00022800"/>
    </source>
</evidence>
<dbReference type="InterPro" id="IPR006674">
    <property type="entry name" value="HD_domain"/>
</dbReference>
<dbReference type="CDD" id="cd00077">
    <property type="entry name" value="HDc"/>
    <property type="match status" value="1"/>
</dbReference>
<evidence type="ECO:0000259" key="14">
    <source>
        <dbReference type="Pfam" id="PF12627"/>
    </source>
</evidence>
<dbReference type="InterPro" id="IPR050124">
    <property type="entry name" value="tRNA_CCA-adding_enzyme"/>
</dbReference>
<evidence type="ECO:0000256" key="4">
    <source>
        <dbReference type="ARBA" id="ARBA00022695"/>
    </source>
</evidence>
<dbReference type="InterPro" id="IPR002646">
    <property type="entry name" value="PolA_pol_head_dom"/>
</dbReference>
<dbReference type="PANTHER" id="PTHR47545">
    <property type="entry name" value="MULTIFUNCTIONAL CCA PROTEIN"/>
    <property type="match status" value="1"/>
</dbReference>
<accession>A0A434AGQ9</accession>
<dbReference type="GO" id="GO:0046872">
    <property type="term" value="F:metal ion binding"/>
    <property type="evidence" value="ECO:0007669"/>
    <property type="project" value="UniProtKB-KW"/>
</dbReference>
<dbReference type="Pfam" id="PF01743">
    <property type="entry name" value="PolyA_pol"/>
    <property type="match status" value="1"/>
</dbReference>
<evidence type="ECO:0000259" key="13">
    <source>
        <dbReference type="Pfam" id="PF01966"/>
    </source>
</evidence>
<dbReference type="NCBIfam" id="TIGR00277">
    <property type="entry name" value="HDIG"/>
    <property type="match status" value="1"/>
</dbReference>
<dbReference type="Gene3D" id="3.30.460.10">
    <property type="entry name" value="Beta Polymerase, domain 2"/>
    <property type="match status" value="1"/>
</dbReference>
<organism evidence="15 16">
    <name type="scientific">Ancylomarina longa</name>
    <dbReference type="NCBI Taxonomy" id="2487017"/>
    <lineage>
        <taxon>Bacteria</taxon>
        <taxon>Pseudomonadati</taxon>
        <taxon>Bacteroidota</taxon>
        <taxon>Bacteroidia</taxon>
        <taxon>Marinilabiliales</taxon>
        <taxon>Marinifilaceae</taxon>
        <taxon>Ancylomarina</taxon>
    </lineage>
</organism>
<protein>
    <submittedName>
        <fullName evidence="15">HD domain-containing protein</fullName>
    </submittedName>
</protein>
<dbReference type="GO" id="GO:0003723">
    <property type="term" value="F:RNA binding"/>
    <property type="evidence" value="ECO:0007669"/>
    <property type="project" value="UniProtKB-KW"/>
</dbReference>
<dbReference type="Proteomes" id="UP000282985">
    <property type="component" value="Unassembled WGS sequence"/>
</dbReference>
<dbReference type="InterPro" id="IPR032828">
    <property type="entry name" value="PolyA_RNA-bd"/>
</dbReference>
<dbReference type="GO" id="GO:0016779">
    <property type="term" value="F:nucleotidyltransferase activity"/>
    <property type="evidence" value="ECO:0007669"/>
    <property type="project" value="UniProtKB-KW"/>
</dbReference>
<comment type="similarity">
    <text evidence="11">Belongs to the tRNA nucleotidyltransferase/poly(A) polymerase family.</text>
</comment>
<dbReference type="Pfam" id="PF01966">
    <property type="entry name" value="HD"/>
    <property type="match status" value="1"/>
</dbReference>
<proteinExistence type="inferred from homology"/>
<keyword evidence="16" id="KW-1185">Reference proteome</keyword>
<evidence type="ECO:0000256" key="2">
    <source>
        <dbReference type="ARBA" id="ARBA00022679"/>
    </source>
</evidence>
<dbReference type="Gene3D" id="1.10.3090.10">
    <property type="entry name" value="cca-adding enzyme, domain 2"/>
    <property type="match status" value="1"/>
</dbReference>
<dbReference type="CDD" id="cd05398">
    <property type="entry name" value="NT_ClassII-CCAase"/>
    <property type="match status" value="1"/>
</dbReference>
<dbReference type="GO" id="GO:0005524">
    <property type="term" value="F:ATP binding"/>
    <property type="evidence" value="ECO:0007669"/>
    <property type="project" value="UniProtKB-KW"/>
</dbReference>
<dbReference type="InterPro" id="IPR043519">
    <property type="entry name" value="NT_sf"/>
</dbReference>
<evidence type="ECO:0000259" key="12">
    <source>
        <dbReference type="Pfam" id="PF01743"/>
    </source>
</evidence>
<evidence type="ECO:0000256" key="10">
    <source>
        <dbReference type="ARBA" id="ARBA00022884"/>
    </source>
</evidence>
<keyword evidence="9" id="KW-0460">Magnesium</keyword>
<dbReference type="GO" id="GO:0008033">
    <property type="term" value="P:tRNA processing"/>
    <property type="evidence" value="ECO:0007669"/>
    <property type="project" value="UniProtKB-KW"/>
</dbReference>
<evidence type="ECO:0000256" key="8">
    <source>
        <dbReference type="ARBA" id="ARBA00022840"/>
    </source>
</evidence>
<dbReference type="EMBL" id="RJJX01000019">
    <property type="protein sequence ID" value="RUT73558.1"/>
    <property type="molecule type" value="Genomic_DNA"/>
</dbReference>